<accession>A0A3L6TF23</accession>
<feature type="compositionally biased region" description="Low complexity" evidence="9">
    <location>
        <begin position="414"/>
        <end position="431"/>
    </location>
</feature>
<dbReference type="Proteomes" id="UP000275267">
    <property type="component" value="Unassembled WGS sequence"/>
</dbReference>
<dbReference type="InterPro" id="IPR002641">
    <property type="entry name" value="PNPLA_dom"/>
</dbReference>
<evidence type="ECO:0000256" key="1">
    <source>
        <dbReference type="ARBA" id="ARBA00010240"/>
    </source>
</evidence>
<name>A0A3L6TF23_PANMI</name>
<evidence type="ECO:0000313" key="11">
    <source>
        <dbReference type="EMBL" id="RLN38912.1"/>
    </source>
</evidence>
<comment type="function">
    <text evidence="8">Lipolytic acyl hydrolase (LAH).</text>
</comment>
<keyword evidence="5 8" id="KW-0443">Lipid metabolism</keyword>
<keyword evidence="12" id="KW-1185">Reference proteome</keyword>
<evidence type="ECO:0000256" key="9">
    <source>
        <dbReference type="SAM" id="MobiDB-lite"/>
    </source>
</evidence>
<evidence type="ECO:0000256" key="6">
    <source>
        <dbReference type="ARBA" id="ARBA00025642"/>
    </source>
</evidence>
<dbReference type="AlphaFoldDB" id="A0A3L6TF23"/>
<gene>
    <name evidence="11" type="ORF">C2845_PM01G34290</name>
</gene>
<dbReference type="EC" id="3.1.1.-" evidence="8"/>
<dbReference type="PANTHER" id="PTHR32241:SF9">
    <property type="entry name" value="OS03G0416400 PROTEIN"/>
    <property type="match status" value="1"/>
</dbReference>
<dbReference type="OrthoDB" id="630895at2759"/>
<dbReference type="SUPFAM" id="SSF52151">
    <property type="entry name" value="FabD/lysophospholipase-like"/>
    <property type="match status" value="1"/>
</dbReference>
<dbReference type="InterPro" id="IPR016035">
    <property type="entry name" value="Acyl_Trfase/lysoPLipase"/>
</dbReference>
<comment type="caution">
    <text evidence="11">The sequence shown here is derived from an EMBL/GenBank/DDBJ whole genome shotgun (WGS) entry which is preliminary data.</text>
</comment>
<dbReference type="PROSITE" id="PS51635">
    <property type="entry name" value="PNPLA"/>
    <property type="match status" value="1"/>
</dbReference>
<dbReference type="Gene3D" id="3.40.1090.10">
    <property type="entry name" value="Cytosolic phospholipase A2 catalytic domain"/>
    <property type="match status" value="1"/>
</dbReference>
<proteinExistence type="inferred from homology"/>
<dbReference type="GO" id="GO:0016787">
    <property type="term" value="F:hydrolase activity"/>
    <property type="evidence" value="ECO:0007669"/>
    <property type="project" value="UniProtKB-KW"/>
</dbReference>
<dbReference type="STRING" id="4540.A0A3L6TF23"/>
<keyword evidence="3" id="KW-0611">Plant defense</keyword>
<evidence type="ECO:0000256" key="8">
    <source>
        <dbReference type="RuleBase" id="RU361262"/>
    </source>
</evidence>
<protein>
    <recommendedName>
        <fullName evidence="8">Patatin</fullName>
        <ecNumber evidence="8">3.1.1.-</ecNumber>
    </recommendedName>
</protein>
<comment type="caution">
    <text evidence="7">Lacks conserved residue(s) required for the propagation of feature annotation.</text>
</comment>
<dbReference type="PANTHER" id="PTHR32241">
    <property type="entry name" value="PATATIN-LIKE PROTEIN 6"/>
    <property type="match status" value="1"/>
</dbReference>
<dbReference type="GO" id="GO:0006952">
    <property type="term" value="P:defense response"/>
    <property type="evidence" value="ECO:0007669"/>
    <property type="project" value="UniProtKB-KW"/>
</dbReference>
<evidence type="ECO:0000259" key="10">
    <source>
        <dbReference type="PROSITE" id="PS51635"/>
    </source>
</evidence>
<dbReference type="GO" id="GO:0016042">
    <property type="term" value="P:lipid catabolic process"/>
    <property type="evidence" value="ECO:0007669"/>
    <property type="project" value="UniProtKB-KW"/>
</dbReference>
<comment type="similarity">
    <text evidence="1 8">Belongs to the patatin family.</text>
</comment>
<evidence type="ECO:0000313" key="12">
    <source>
        <dbReference type="Proteomes" id="UP000275267"/>
    </source>
</evidence>
<evidence type="ECO:0000256" key="7">
    <source>
        <dbReference type="PROSITE-ProRule" id="PRU01161"/>
    </source>
</evidence>
<dbReference type="Pfam" id="PF01734">
    <property type="entry name" value="Patatin"/>
    <property type="match status" value="1"/>
</dbReference>
<feature type="domain" description="PNPLA" evidence="10">
    <location>
        <begin position="61"/>
        <end position="254"/>
    </location>
</feature>
<keyword evidence="2 8" id="KW-0378">Hydrolase</keyword>
<evidence type="ECO:0000256" key="2">
    <source>
        <dbReference type="ARBA" id="ARBA00022801"/>
    </source>
</evidence>
<dbReference type="EMBL" id="PQIB02000001">
    <property type="protein sequence ID" value="RLN38912.1"/>
    <property type="molecule type" value="Genomic_DNA"/>
</dbReference>
<comment type="domain">
    <text evidence="8">The nitrogen atoms of the two glycine residues in the GGXR motif define the oxyanion hole, and stabilize the oxyanion that forms during the nucleophilic attack by the catalytic serine during substrate cleavage.</text>
</comment>
<feature type="region of interest" description="Disordered" evidence="9">
    <location>
        <begin position="392"/>
        <end position="442"/>
    </location>
</feature>
<organism evidence="11 12">
    <name type="scientific">Panicum miliaceum</name>
    <name type="common">Proso millet</name>
    <name type="synonym">Broomcorn millet</name>
    <dbReference type="NCBI Taxonomy" id="4540"/>
    <lineage>
        <taxon>Eukaryota</taxon>
        <taxon>Viridiplantae</taxon>
        <taxon>Streptophyta</taxon>
        <taxon>Embryophyta</taxon>
        <taxon>Tracheophyta</taxon>
        <taxon>Spermatophyta</taxon>
        <taxon>Magnoliopsida</taxon>
        <taxon>Liliopsida</taxon>
        <taxon>Poales</taxon>
        <taxon>Poaceae</taxon>
        <taxon>PACMAD clade</taxon>
        <taxon>Panicoideae</taxon>
        <taxon>Panicodae</taxon>
        <taxon>Paniceae</taxon>
        <taxon>Panicinae</taxon>
        <taxon>Panicum</taxon>
        <taxon>Panicum sect. Panicum</taxon>
    </lineage>
</organism>
<reference evidence="12" key="1">
    <citation type="journal article" date="2019" name="Nat. Commun.">
        <title>The genome of broomcorn millet.</title>
        <authorList>
            <person name="Zou C."/>
            <person name="Miki D."/>
            <person name="Li D."/>
            <person name="Tang Q."/>
            <person name="Xiao L."/>
            <person name="Rajput S."/>
            <person name="Deng P."/>
            <person name="Jia W."/>
            <person name="Huang R."/>
            <person name="Zhang M."/>
            <person name="Sun Y."/>
            <person name="Hu J."/>
            <person name="Fu X."/>
            <person name="Schnable P.S."/>
            <person name="Li F."/>
            <person name="Zhang H."/>
            <person name="Feng B."/>
            <person name="Zhu X."/>
            <person name="Liu R."/>
            <person name="Schnable J.C."/>
            <person name="Zhu J.-K."/>
            <person name="Zhang H."/>
        </authorList>
    </citation>
    <scope>NUCLEOTIDE SEQUENCE [LARGE SCALE GENOMIC DNA]</scope>
</reference>
<evidence type="ECO:0000256" key="3">
    <source>
        <dbReference type="ARBA" id="ARBA00022821"/>
    </source>
</evidence>
<evidence type="ECO:0000256" key="4">
    <source>
        <dbReference type="ARBA" id="ARBA00022963"/>
    </source>
</evidence>
<keyword evidence="4 8" id="KW-0442">Lipid degradation</keyword>
<evidence type="ECO:0000256" key="5">
    <source>
        <dbReference type="ARBA" id="ARBA00023098"/>
    </source>
</evidence>
<comment type="function">
    <text evidence="6">Possesses non-specific lipolytic acyl hydrolase (LAH) activity. Hydrolyzes phospholipids as well as galactolipids. May play a role in disease resistance.</text>
</comment>
<sequence length="442" mass="45822">MEAYAAAASPRTTAMGVDKLSYQLFSLLEGKFLFGAGAGCLSSGPGTPAQAFLDGGRVRVLAIDGCGAGAEDALLAAAALARLEAGLREQAGDPDARVADFFDVAAGAGAGGVLAAMLFMRGPDGRPRYSAQEALAFVAGSVGRKDWGGRRGRWAKIFRGSRSCERVFGDATLRDTVAPLLVPCYDLNTAAPFVFSRADAVESDTFDFRLRDVCAATCAAGREPVAMRSVDGLTAISAASAGVAAMGNPAAAAITHVLHNKQEFPLATSVEDILILSIGAGASATMYDGSSTPMPTRSPSPRELARVTAQGVADMVDELVAMAFGHTCGSNYVRIQAGKAPAPLHAHSAASAAGAMLAQRNVESVLFRGRRLSERTNGEKVDALVAELVKEQERRRRSPLPNVAIKQVGTPRLSSATTSSSGTATARTASTMPSPASWDSRR</sequence>